<accession>A0A0E9P637</accession>
<protein>
    <submittedName>
        <fullName evidence="1">Uncharacterized protein</fullName>
    </submittedName>
</protein>
<dbReference type="EMBL" id="GBXM01109209">
    <property type="protein sequence ID" value="JAG99367.1"/>
    <property type="molecule type" value="Transcribed_RNA"/>
</dbReference>
<organism evidence="1">
    <name type="scientific">Anguilla anguilla</name>
    <name type="common">European freshwater eel</name>
    <name type="synonym">Muraena anguilla</name>
    <dbReference type="NCBI Taxonomy" id="7936"/>
    <lineage>
        <taxon>Eukaryota</taxon>
        <taxon>Metazoa</taxon>
        <taxon>Chordata</taxon>
        <taxon>Craniata</taxon>
        <taxon>Vertebrata</taxon>
        <taxon>Euteleostomi</taxon>
        <taxon>Actinopterygii</taxon>
        <taxon>Neopterygii</taxon>
        <taxon>Teleostei</taxon>
        <taxon>Anguilliformes</taxon>
        <taxon>Anguillidae</taxon>
        <taxon>Anguilla</taxon>
    </lineage>
</organism>
<evidence type="ECO:0000313" key="1">
    <source>
        <dbReference type="EMBL" id="JAG99367.1"/>
    </source>
</evidence>
<name>A0A0E9P637_ANGAN</name>
<reference evidence="1" key="2">
    <citation type="journal article" date="2015" name="Fish Shellfish Immunol.">
        <title>Early steps in the European eel (Anguilla anguilla)-Vibrio vulnificus interaction in the gills: Role of the RtxA13 toxin.</title>
        <authorList>
            <person name="Callol A."/>
            <person name="Pajuelo D."/>
            <person name="Ebbesson L."/>
            <person name="Teles M."/>
            <person name="MacKenzie S."/>
            <person name="Amaro C."/>
        </authorList>
    </citation>
    <scope>NUCLEOTIDE SEQUENCE</scope>
</reference>
<reference evidence="1" key="1">
    <citation type="submission" date="2014-11" db="EMBL/GenBank/DDBJ databases">
        <authorList>
            <person name="Amaro Gonzalez C."/>
        </authorList>
    </citation>
    <scope>NUCLEOTIDE SEQUENCE</scope>
</reference>
<dbReference type="AlphaFoldDB" id="A0A0E9P637"/>
<proteinExistence type="predicted"/>
<sequence length="53" mass="6230">MHAFNFDFDLLLMCNGDVTGRPTVMSPVRDLLRYLNCIFYLLIEKKSDTVQFK</sequence>